<organism evidence="1 2">
    <name type="scientific">Daphnia sinensis</name>
    <dbReference type="NCBI Taxonomy" id="1820382"/>
    <lineage>
        <taxon>Eukaryota</taxon>
        <taxon>Metazoa</taxon>
        <taxon>Ecdysozoa</taxon>
        <taxon>Arthropoda</taxon>
        <taxon>Crustacea</taxon>
        <taxon>Branchiopoda</taxon>
        <taxon>Diplostraca</taxon>
        <taxon>Cladocera</taxon>
        <taxon>Anomopoda</taxon>
        <taxon>Daphniidae</taxon>
        <taxon>Daphnia</taxon>
        <taxon>Daphnia similis group</taxon>
    </lineage>
</organism>
<evidence type="ECO:0000313" key="2">
    <source>
        <dbReference type="Proteomes" id="UP000820818"/>
    </source>
</evidence>
<reference evidence="1 2" key="1">
    <citation type="submission" date="2022-05" db="EMBL/GenBank/DDBJ databases">
        <title>A multi-omics perspective on studying reproductive biology in Daphnia sinensis.</title>
        <authorList>
            <person name="Jia J."/>
        </authorList>
    </citation>
    <scope>NUCLEOTIDE SEQUENCE [LARGE SCALE GENOMIC DNA]</scope>
    <source>
        <strain evidence="1 2">WSL</strain>
    </source>
</reference>
<gene>
    <name evidence="1" type="ORF">GHT06_008767</name>
</gene>
<dbReference type="Proteomes" id="UP000820818">
    <property type="component" value="Linkage Group LG1"/>
</dbReference>
<name>A0AAD5LN06_9CRUS</name>
<keyword evidence="2" id="KW-1185">Reference proteome</keyword>
<sequence>MRGALLCKLTLLDSSARGYTLWKELESTIPKGVFRRLRLPEPFPEQRSAKSERRGIAPYTRPLPESLGAVPLLSSKERSQLDALTRVRASHIESPQKYADLGVRP</sequence>
<accession>A0AAD5LN06</accession>
<evidence type="ECO:0000313" key="1">
    <source>
        <dbReference type="EMBL" id="KAI9565025.1"/>
    </source>
</evidence>
<comment type="caution">
    <text evidence="1">The sequence shown here is derived from an EMBL/GenBank/DDBJ whole genome shotgun (WGS) entry which is preliminary data.</text>
</comment>
<proteinExistence type="predicted"/>
<protein>
    <submittedName>
        <fullName evidence="1">Uncharacterized protein</fullName>
    </submittedName>
</protein>
<dbReference type="AlphaFoldDB" id="A0AAD5LN06"/>
<dbReference type="EMBL" id="WJBH02000001">
    <property type="protein sequence ID" value="KAI9565025.1"/>
    <property type="molecule type" value="Genomic_DNA"/>
</dbReference>